<feature type="compositionally biased region" description="Polar residues" evidence="1">
    <location>
        <begin position="144"/>
        <end position="158"/>
    </location>
</feature>
<dbReference type="AlphaFoldDB" id="A0A7J7KD15"/>
<organism evidence="2 3">
    <name type="scientific">Bugula neritina</name>
    <name type="common">Brown bryozoan</name>
    <name type="synonym">Sertularia neritina</name>
    <dbReference type="NCBI Taxonomy" id="10212"/>
    <lineage>
        <taxon>Eukaryota</taxon>
        <taxon>Metazoa</taxon>
        <taxon>Spiralia</taxon>
        <taxon>Lophotrochozoa</taxon>
        <taxon>Bryozoa</taxon>
        <taxon>Gymnolaemata</taxon>
        <taxon>Cheilostomatida</taxon>
        <taxon>Flustrina</taxon>
        <taxon>Buguloidea</taxon>
        <taxon>Bugulidae</taxon>
        <taxon>Bugula</taxon>
    </lineage>
</organism>
<sequence length="158" mass="16650">MSVPPLVPPKKLKKPPARDPLPLHNNEEVVAQAANQVTVTMSSTSEENMTHSMVDSITSGPSHQSAGVSGGETADLMTTSLPSLPSQLTPKPTPKPRPSVRRLAPTPSVRRMAPAPVPRPREPLQTSPPDQTVSADDNLVESPPQDSVGANPSSCPTF</sequence>
<feature type="region of interest" description="Disordered" evidence="1">
    <location>
        <begin position="1"/>
        <end position="27"/>
    </location>
</feature>
<dbReference type="EMBL" id="VXIV02000706">
    <property type="protein sequence ID" value="KAF6036539.1"/>
    <property type="molecule type" value="Genomic_DNA"/>
</dbReference>
<feature type="compositionally biased region" description="Polar residues" evidence="1">
    <location>
        <begin position="124"/>
        <end position="135"/>
    </location>
</feature>
<evidence type="ECO:0000313" key="3">
    <source>
        <dbReference type="Proteomes" id="UP000593567"/>
    </source>
</evidence>
<comment type="caution">
    <text evidence="2">The sequence shown here is derived from an EMBL/GenBank/DDBJ whole genome shotgun (WGS) entry which is preliminary data.</text>
</comment>
<keyword evidence="3" id="KW-1185">Reference proteome</keyword>
<accession>A0A7J7KD15</accession>
<gene>
    <name evidence="2" type="ORF">EB796_005152</name>
</gene>
<dbReference type="Proteomes" id="UP000593567">
    <property type="component" value="Unassembled WGS sequence"/>
</dbReference>
<name>A0A7J7KD15_BUGNE</name>
<feature type="region of interest" description="Disordered" evidence="1">
    <location>
        <begin position="39"/>
        <end position="158"/>
    </location>
</feature>
<protein>
    <submittedName>
        <fullName evidence="2">Uncharacterized protein</fullName>
    </submittedName>
</protein>
<feature type="compositionally biased region" description="Polar residues" evidence="1">
    <location>
        <begin position="76"/>
        <end position="90"/>
    </location>
</feature>
<evidence type="ECO:0000313" key="2">
    <source>
        <dbReference type="EMBL" id="KAF6036539.1"/>
    </source>
</evidence>
<evidence type="ECO:0000256" key="1">
    <source>
        <dbReference type="SAM" id="MobiDB-lite"/>
    </source>
</evidence>
<reference evidence="2" key="1">
    <citation type="submission" date="2020-06" db="EMBL/GenBank/DDBJ databases">
        <title>Draft genome of Bugula neritina, a colonial animal packing powerful symbionts and potential medicines.</title>
        <authorList>
            <person name="Rayko M."/>
        </authorList>
    </citation>
    <scope>NUCLEOTIDE SEQUENCE [LARGE SCALE GENOMIC DNA]</scope>
    <source>
        <strain evidence="2">Kwan_BN1</strain>
    </source>
</reference>
<proteinExistence type="predicted"/>
<feature type="compositionally biased region" description="Polar residues" evidence="1">
    <location>
        <begin position="41"/>
        <end position="67"/>
    </location>
</feature>